<reference evidence="2" key="1">
    <citation type="journal article" date="2014" name="Int. J. Syst. Evol. Microbiol.">
        <title>Complete genome sequence of Corynebacterium casei LMG S-19264T (=DSM 44701T), isolated from a smear-ripened cheese.</title>
        <authorList>
            <consortium name="US DOE Joint Genome Institute (JGI-PGF)"/>
            <person name="Walter F."/>
            <person name="Albersmeier A."/>
            <person name="Kalinowski J."/>
            <person name="Ruckert C."/>
        </authorList>
    </citation>
    <scope>NUCLEOTIDE SEQUENCE</scope>
    <source>
        <strain evidence="2">CGMCC 1.12827</strain>
    </source>
</reference>
<comment type="caution">
    <text evidence="2">The sequence shown here is derived from an EMBL/GenBank/DDBJ whole genome shotgun (WGS) entry which is preliminary data.</text>
</comment>
<keyword evidence="3" id="KW-1185">Reference proteome</keyword>
<evidence type="ECO:0000313" key="3">
    <source>
        <dbReference type="Proteomes" id="UP000621454"/>
    </source>
</evidence>
<evidence type="ECO:0000313" key="2">
    <source>
        <dbReference type="EMBL" id="GGB21650.1"/>
    </source>
</evidence>
<sequence>MALPLALLGVMALAYLLWRAFGPQSEESHRREHARTPQRRSSGPIGPDDDPEFLAGLDGRGDSHHDE</sequence>
<reference evidence="2" key="2">
    <citation type="submission" date="2020-09" db="EMBL/GenBank/DDBJ databases">
        <authorList>
            <person name="Sun Q."/>
            <person name="Zhou Y."/>
        </authorList>
    </citation>
    <scope>NUCLEOTIDE SEQUENCE</scope>
    <source>
        <strain evidence="2">CGMCC 1.12827</strain>
    </source>
</reference>
<feature type="region of interest" description="Disordered" evidence="1">
    <location>
        <begin position="24"/>
        <end position="67"/>
    </location>
</feature>
<dbReference type="RefSeq" id="WP_188585214.1">
    <property type="nucleotide sequence ID" value="NZ_BMGC01000003.1"/>
</dbReference>
<gene>
    <name evidence="2" type="ORF">GCM10011489_07290</name>
</gene>
<protein>
    <submittedName>
        <fullName evidence="2">Uncharacterized protein</fullName>
    </submittedName>
</protein>
<organism evidence="2 3">
    <name type="scientific">Gordonia jinhuaensis</name>
    <dbReference type="NCBI Taxonomy" id="1517702"/>
    <lineage>
        <taxon>Bacteria</taxon>
        <taxon>Bacillati</taxon>
        <taxon>Actinomycetota</taxon>
        <taxon>Actinomycetes</taxon>
        <taxon>Mycobacteriales</taxon>
        <taxon>Gordoniaceae</taxon>
        <taxon>Gordonia</taxon>
    </lineage>
</organism>
<accession>A0A916T049</accession>
<proteinExistence type="predicted"/>
<dbReference type="AlphaFoldDB" id="A0A916T049"/>
<dbReference type="Proteomes" id="UP000621454">
    <property type="component" value="Unassembled WGS sequence"/>
</dbReference>
<name>A0A916T049_9ACTN</name>
<dbReference type="EMBL" id="BMGC01000003">
    <property type="protein sequence ID" value="GGB21650.1"/>
    <property type="molecule type" value="Genomic_DNA"/>
</dbReference>
<evidence type="ECO:0000256" key="1">
    <source>
        <dbReference type="SAM" id="MobiDB-lite"/>
    </source>
</evidence>